<evidence type="ECO:0000256" key="5">
    <source>
        <dbReference type="RuleBase" id="RU365077"/>
    </source>
</evidence>
<protein>
    <recommendedName>
        <fullName evidence="2 5">F-actin-capping protein subunit alpha</fullName>
    </recommendedName>
</protein>
<keyword evidence="8" id="KW-1185">Reference proteome</keyword>
<evidence type="ECO:0000256" key="6">
    <source>
        <dbReference type="SAM" id="MobiDB-lite"/>
    </source>
</evidence>
<dbReference type="InterPro" id="IPR037282">
    <property type="entry name" value="CapZ_alpha/beta"/>
</dbReference>
<feature type="region of interest" description="Disordered" evidence="6">
    <location>
        <begin position="118"/>
        <end position="168"/>
    </location>
</feature>
<evidence type="ECO:0000313" key="8">
    <source>
        <dbReference type="Proteomes" id="UP001363151"/>
    </source>
</evidence>
<feature type="region of interest" description="Disordered" evidence="6">
    <location>
        <begin position="1"/>
        <end position="23"/>
    </location>
</feature>
<dbReference type="Proteomes" id="UP001363151">
    <property type="component" value="Unassembled WGS sequence"/>
</dbReference>
<comment type="function">
    <text evidence="5">F-actin-capping proteins bind in a Ca(2+)-independent manner to the fast growing ends of actin filaments (barbed end) thereby blocking the exchange of subunits at these ends. Unlike other capping proteins (such as gelsolin and severin), these proteins do not sever actin filaments.</text>
</comment>
<evidence type="ECO:0000256" key="3">
    <source>
        <dbReference type="ARBA" id="ARBA00022467"/>
    </source>
</evidence>
<dbReference type="EMBL" id="JBBJCI010000097">
    <property type="protein sequence ID" value="KAK7248460.1"/>
    <property type="molecule type" value="Genomic_DNA"/>
</dbReference>
<accession>A0ABR1G564</accession>
<dbReference type="Gene3D" id="3.30.1140.60">
    <property type="entry name" value="F-actin capping protein, alpha subunit"/>
    <property type="match status" value="1"/>
</dbReference>
<dbReference type="Pfam" id="PF01267">
    <property type="entry name" value="F-actin_cap_A"/>
    <property type="match status" value="2"/>
</dbReference>
<dbReference type="InterPro" id="IPR042489">
    <property type="entry name" value="CapZ_alpha_1"/>
</dbReference>
<evidence type="ECO:0000256" key="1">
    <source>
        <dbReference type="ARBA" id="ARBA00010479"/>
    </source>
</evidence>
<evidence type="ECO:0000256" key="4">
    <source>
        <dbReference type="ARBA" id="ARBA00023203"/>
    </source>
</evidence>
<dbReference type="InterPro" id="IPR002189">
    <property type="entry name" value="CapZ_alpha"/>
</dbReference>
<dbReference type="PANTHER" id="PTHR10653">
    <property type="entry name" value="F-ACTIN-CAPPING PROTEIN SUBUNIT ALPHA"/>
    <property type="match status" value="1"/>
</dbReference>
<proteinExistence type="inferred from homology"/>
<gene>
    <name evidence="7" type="primary">CAPZA2</name>
    <name evidence="7" type="ORF">SO694_00169055</name>
</gene>
<dbReference type="InterPro" id="IPR042276">
    <property type="entry name" value="CapZ_alpha/beta_2"/>
</dbReference>
<feature type="compositionally biased region" description="Acidic residues" evidence="6">
    <location>
        <begin position="129"/>
        <end position="148"/>
    </location>
</feature>
<organism evidence="7 8">
    <name type="scientific">Aureococcus anophagefferens</name>
    <name type="common">Harmful bloom alga</name>
    <dbReference type="NCBI Taxonomy" id="44056"/>
    <lineage>
        <taxon>Eukaryota</taxon>
        <taxon>Sar</taxon>
        <taxon>Stramenopiles</taxon>
        <taxon>Ochrophyta</taxon>
        <taxon>Pelagophyceae</taxon>
        <taxon>Pelagomonadales</taxon>
        <taxon>Pelagomonadaceae</taxon>
        <taxon>Aureococcus</taxon>
    </lineage>
</organism>
<reference evidence="7 8" key="1">
    <citation type="submission" date="2024-03" db="EMBL/GenBank/DDBJ databases">
        <title>Aureococcus anophagefferens CCMP1851 and Kratosvirus quantuckense: Draft genome of a second virus-susceptible host strain in the model system.</title>
        <authorList>
            <person name="Chase E."/>
            <person name="Truchon A.R."/>
            <person name="Schepens W."/>
            <person name="Wilhelm S.W."/>
        </authorList>
    </citation>
    <scope>NUCLEOTIDE SEQUENCE [LARGE SCALE GENOMIC DNA]</scope>
    <source>
        <strain evidence="7 8">CCMP1851</strain>
    </source>
</reference>
<comment type="caution">
    <text evidence="7">The sequence shown here is derived from an EMBL/GenBank/DDBJ whole genome shotgun (WGS) entry which is preliminary data.</text>
</comment>
<dbReference type="PROSITE" id="PS00748">
    <property type="entry name" value="F_ACTIN_CAPPING_A_1"/>
    <property type="match status" value="1"/>
</dbReference>
<sequence length="333" mass="35532">MADDDAEETVVDGSEASEEEEALSDAEKLAIVQHFLLQAPPGEYGEVLKDASQLVDDGVLSAGMLAGIARAYNTRELRVAVAEDGARVILCDASEIAPTRYVESESKRVYEVDHATLEAKLYEPPPPEEAPEADEGESEGAPPEDDAEAAAPPADEPPAEAPEAPEEHPLEPARAALAAAIGAYVAGHYGGRDSRDKHHAVYALDGALAVAIRGDKVNLRNFYAGGWASTWTAAVDGAGYAVSGSVRVRAHYFEDGNVQLQSAKTVEAAKCADVAAVAALVEETEGALQRGLEDMYENMSAETFKAMRRVMPISRQKMKWNINEIALKRGLSK</sequence>
<dbReference type="InterPro" id="IPR017865">
    <property type="entry name" value="F-actin_cap_asu_CS"/>
</dbReference>
<dbReference type="PANTHER" id="PTHR10653:SF0">
    <property type="entry name" value="F-ACTIN-CAPPING PROTEIN SUBUNIT ALPHA"/>
    <property type="match status" value="1"/>
</dbReference>
<evidence type="ECO:0000256" key="2">
    <source>
        <dbReference type="ARBA" id="ARBA00014038"/>
    </source>
</evidence>
<comment type="similarity">
    <text evidence="1 5">Belongs to the F-actin-capping protein alpha subunit family.</text>
</comment>
<dbReference type="PRINTS" id="PR00191">
    <property type="entry name" value="FACTINCAPA"/>
</dbReference>
<dbReference type="SUPFAM" id="SSF90096">
    <property type="entry name" value="Subunits of heterodimeric actin filament capping protein Capz"/>
    <property type="match status" value="1"/>
</dbReference>
<comment type="subunit">
    <text evidence="5">Heterodimer of an alpha and a beta subunit.</text>
</comment>
<evidence type="ECO:0000313" key="7">
    <source>
        <dbReference type="EMBL" id="KAK7248460.1"/>
    </source>
</evidence>
<name>A0ABR1G564_AURAN</name>
<keyword evidence="3 5" id="KW-0117">Actin capping</keyword>
<keyword evidence="4 5" id="KW-0009">Actin-binding</keyword>
<dbReference type="Gene3D" id="3.90.1150.210">
    <property type="entry name" value="F-actin capping protein, beta subunit"/>
    <property type="match status" value="1"/>
</dbReference>